<feature type="region of interest" description="Disordered" evidence="1">
    <location>
        <begin position="49"/>
        <end position="98"/>
    </location>
</feature>
<dbReference type="AlphaFoldDB" id="A0A504XS65"/>
<evidence type="ECO:0000313" key="3">
    <source>
        <dbReference type="Proteomes" id="UP000318821"/>
    </source>
</evidence>
<feature type="compositionally biased region" description="Low complexity" evidence="1">
    <location>
        <begin position="236"/>
        <end position="254"/>
    </location>
</feature>
<gene>
    <name evidence="2" type="ORF">CGC20_26395</name>
</gene>
<accession>A0A504XS65</accession>
<dbReference type="VEuPathDB" id="TriTrypDB:LDHU3_25.2250"/>
<dbReference type="VEuPathDB" id="TriTrypDB:LDHU3_25.2260"/>
<comment type="caution">
    <text evidence="2">The sequence shown here is derived from an EMBL/GenBank/DDBJ whole genome shotgun (WGS) entry which is preliminary data.</text>
</comment>
<organism evidence="2 3">
    <name type="scientific">Leishmania donovani</name>
    <dbReference type="NCBI Taxonomy" id="5661"/>
    <lineage>
        <taxon>Eukaryota</taxon>
        <taxon>Discoba</taxon>
        <taxon>Euglenozoa</taxon>
        <taxon>Kinetoplastea</taxon>
        <taxon>Metakinetoplastina</taxon>
        <taxon>Trypanosomatida</taxon>
        <taxon>Trypanosomatidae</taxon>
        <taxon>Leishmaniinae</taxon>
        <taxon>Leishmania</taxon>
    </lineage>
</organism>
<dbReference type="VEuPathDB" id="TriTrypDB:LdCL_250023800"/>
<name>A0A504XS65_LEIDO</name>
<dbReference type="VEuPathDB" id="TriTrypDB:LdBPK_251820.1"/>
<reference evidence="3" key="1">
    <citation type="submission" date="2019-02" db="EMBL/GenBank/DDBJ databases">
        <title>FDA dAtabase for Regulatory Grade micrObial Sequences (FDA-ARGOS): Supporting development and validation of Infectious Disease Dx tests.</title>
        <authorList>
            <person name="Duncan R."/>
            <person name="Fisher C."/>
            <person name="Tallon L."/>
            <person name="Sadzewicz L."/>
            <person name="Sengamalay N."/>
            <person name="Ott S."/>
            <person name="Godinez A."/>
            <person name="Nagaraj S."/>
            <person name="Vavikolanu K."/>
            <person name="Vyas G."/>
            <person name="Nadendla S."/>
            <person name="Aluvathingal J."/>
            <person name="Sichtig H."/>
        </authorList>
    </citation>
    <scope>NUCLEOTIDE SEQUENCE [LARGE SCALE GENOMIC DNA]</scope>
    <source>
        <strain evidence="3">FDAARGOS_360</strain>
    </source>
</reference>
<sequence>MSMRFISILSRGGFSSGGPAAAAMAVAAGAPASATIGYSACAMRWQSSRPYSRSSGGGRGSGTSSEPLAGSRGTGSFGSPRASPGPVPAAVMNSTGDGELSAETRAALRDDSIVMTEVVKHIPPKGAISIKSLFSAIDENIQEALSERHGGLRSFLEQRKQFFVLHTNPEDGVLYVIGNPIVMQQYATRDAQRKTMRRMMGLDDADRQQQQRRPGGGFGSNRGRGGRGGGVRRHQSSPSPSGPSRSPPQQYRNEGGNGYYGGGDGRRGPPPQRADRRGYGSNNGSHGGGDGAPRRGGPMGSRNQSFGTPQHTAQRMRIFTATAIFTFLPSSSAAATTGSLYPSPLLHQRRAVGQSSTLPGASLSLSEKSSTAGSSSPVARESSVGNRDAAKEGPPSLEPVIVELGTLVTRTMPVGELFRALSPASRKILVAHRLPLEELLLHFPNHFLVCRLGEKRTSQSATLHVAPPSCAKNNMHVMRLPPGTKPLPALEQWLGPQKAMEVAMPNSSIVGGSPCIGTGSGFVGNTTTLKERLEEVLTYIPNEWVAFSSLNISRDVKMRCMGYPLVRPCAFLLKYPQFFDVRVQDRNGNSFLVRRALSLQQQLNRTRKP</sequence>
<feature type="compositionally biased region" description="Gly residues" evidence="1">
    <location>
        <begin position="214"/>
        <end position="229"/>
    </location>
</feature>
<dbReference type="Proteomes" id="UP000318821">
    <property type="component" value="Unassembled WGS sequence"/>
</dbReference>
<feature type="region of interest" description="Disordered" evidence="1">
    <location>
        <begin position="351"/>
        <end position="395"/>
    </location>
</feature>
<evidence type="ECO:0000256" key="1">
    <source>
        <dbReference type="SAM" id="MobiDB-lite"/>
    </source>
</evidence>
<proteinExistence type="predicted"/>
<feature type="compositionally biased region" description="Polar residues" evidence="1">
    <location>
        <begin position="353"/>
        <end position="377"/>
    </location>
</feature>
<dbReference type="EMBL" id="RHLD01000022">
    <property type="protein sequence ID" value="TPP48860.1"/>
    <property type="molecule type" value="Genomic_DNA"/>
</dbReference>
<evidence type="ECO:0000313" key="2">
    <source>
        <dbReference type="EMBL" id="TPP48860.1"/>
    </source>
</evidence>
<dbReference type="VEuPathDB" id="TriTrypDB:LdBPK_251810.1"/>
<feature type="compositionally biased region" description="Polar residues" evidence="1">
    <location>
        <begin position="301"/>
        <end position="311"/>
    </location>
</feature>
<feature type="region of interest" description="Disordered" evidence="1">
    <location>
        <begin position="202"/>
        <end position="311"/>
    </location>
</feature>
<dbReference type="VEuPathDB" id="TriTrypDB:LdCL_250023900"/>
<protein>
    <submittedName>
        <fullName evidence="2">Uncharacterized protein</fullName>
    </submittedName>
</protein>